<proteinExistence type="predicted"/>
<feature type="region of interest" description="Disordered" evidence="1">
    <location>
        <begin position="214"/>
        <end position="244"/>
    </location>
</feature>
<comment type="caution">
    <text evidence="3">The sequence shown here is derived from an EMBL/GenBank/DDBJ whole genome shotgun (WGS) entry which is preliminary data.</text>
</comment>
<evidence type="ECO:0000313" key="3">
    <source>
        <dbReference type="EMBL" id="MBS7812744.1"/>
    </source>
</evidence>
<dbReference type="SUPFAM" id="SSF56601">
    <property type="entry name" value="beta-lactamase/transpeptidase-like"/>
    <property type="match status" value="1"/>
</dbReference>
<evidence type="ECO:0000256" key="1">
    <source>
        <dbReference type="SAM" id="MobiDB-lite"/>
    </source>
</evidence>
<dbReference type="InterPro" id="IPR001466">
    <property type="entry name" value="Beta-lactam-related"/>
</dbReference>
<sequence>MTDIAAPPRVMVESGRVPGVVALAATRDGPVFQGAFGLRSLGEPSPMTEDTVFALASMTKAVTSVAAMQLVEEGRVGLDDAMGDVLPEMRAPQVLEGFDATGQPILRPARGIVTLRHLLTHTASYGYDHWDPLLDRYMRLAGLSGGPRTAKGLPLVFDPGTRWQYGINTDLVGQVVEALSGQGLGAYFRERILGPLGMEETGFTVPAALQGRMAGRHQRGPDGTLSPDRDFSPPEQVEVEGGGGGLFGTGPDYLRFLRMLLNGGTLDGARILAPETVAEMGRNQIGAVEVPPLPASSTPGRANLADFFPGMRKKWGLGFLLNTEAVPGRRAANSLAWAGLFNTYYWIDPRSGVTGAVFTQLLPFADEAVLKMFEEFETAVYAGLRP</sequence>
<dbReference type="PANTHER" id="PTHR43283:SF3">
    <property type="entry name" value="BETA-LACTAMASE FAMILY PROTEIN (AFU_ORTHOLOGUE AFUA_5G07500)"/>
    <property type="match status" value="1"/>
</dbReference>
<dbReference type="Gene3D" id="3.40.710.10">
    <property type="entry name" value="DD-peptidase/beta-lactamase superfamily"/>
    <property type="match status" value="1"/>
</dbReference>
<dbReference type="InterPro" id="IPR012338">
    <property type="entry name" value="Beta-lactam/transpept-like"/>
</dbReference>
<gene>
    <name evidence="3" type="ORF">KHU32_17465</name>
</gene>
<accession>A0ABS5QGE2</accession>
<protein>
    <submittedName>
        <fullName evidence="3">Beta-lactamase family protein</fullName>
    </submittedName>
</protein>
<organism evidence="3 4">
    <name type="scientific">Roseococcus pinisoli</name>
    <dbReference type="NCBI Taxonomy" id="2835040"/>
    <lineage>
        <taxon>Bacteria</taxon>
        <taxon>Pseudomonadati</taxon>
        <taxon>Pseudomonadota</taxon>
        <taxon>Alphaproteobacteria</taxon>
        <taxon>Acetobacterales</taxon>
        <taxon>Roseomonadaceae</taxon>
        <taxon>Roseococcus</taxon>
    </lineage>
</organism>
<reference evidence="3 4" key="1">
    <citation type="submission" date="2021-05" db="EMBL/GenBank/DDBJ databases">
        <title>Roseococcus sp. XZZS9, whole genome shotgun sequencing project.</title>
        <authorList>
            <person name="Zhao G."/>
            <person name="Shen L."/>
        </authorList>
    </citation>
    <scope>NUCLEOTIDE SEQUENCE [LARGE SCALE GENOMIC DNA]</scope>
    <source>
        <strain evidence="3 4">XZZS9</strain>
    </source>
</reference>
<name>A0ABS5QGE2_9PROT</name>
<dbReference type="EMBL" id="JAHCDA010000003">
    <property type="protein sequence ID" value="MBS7812744.1"/>
    <property type="molecule type" value="Genomic_DNA"/>
</dbReference>
<dbReference type="Proteomes" id="UP000766336">
    <property type="component" value="Unassembled WGS sequence"/>
</dbReference>
<keyword evidence="4" id="KW-1185">Reference proteome</keyword>
<feature type="domain" description="Beta-lactamase-related" evidence="2">
    <location>
        <begin position="12"/>
        <end position="367"/>
    </location>
</feature>
<evidence type="ECO:0000313" key="4">
    <source>
        <dbReference type="Proteomes" id="UP000766336"/>
    </source>
</evidence>
<dbReference type="PANTHER" id="PTHR43283">
    <property type="entry name" value="BETA-LACTAMASE-RELATED"/>
    <property type="match status" value="1"/>
</dbReference>
<dbReference type="RefSeq" id="WP_213671430.1">
    <property type="nucleotide sequence ID" value="NZ_JAHCDA010000003.1"/>
</dbReference>
<evidence type="ECO:0000259" key="2">
    <source>
        <dbReference type="Pfam" id="PF00144"/>
    </source>
</evidence>
<dbReference type="Pfam" id="PF00144">
    <property type="entry name" value="Beta-lactamase"/>
    <property type="match status" value="1"/>
</dbReference>
<dbReference type="InterPro" id="IPR050789">
    <property type="entry name" value="Diverse_Enzym_Activities"/>
</dbReference>